<evidence type="ECO:0000256" key="2">
    <source>
        <dbReference type="SAM" id="Phobius"/>
    </source>
</evidence>
<evidence type="ECO:0000313" key="3">
    <source>
        <dbReference type="EMBL" id="ACU77174.1"/>
    </source>
</evidence>
<dbReference type="Proteomes" id="UP000000851">
    <property type="component" value="Chromosome"/>
</dbReference>
<protein>
    <submittedName>
        <fullName evidence="3">Uncharacterized protein</fullName>
    </submittedName>
</protein>
<evidence type="ECO:0000313" key="4">
    <source>
        <dbReference type="Proteomes" id="UP000000851"/>
    </source>
</evidence>
<keyword evidence="2" id="KW-0812">Transmembrane</keyword>
<dbReference type="HOGENOM" id="CLU_905177_0_0_11"/>
<dbReference type="RefSeq" id="WP_015796899.1">
    <property type="nucleotide sequence ID" value="NC_013131.1"/>
</dbReference>
<keyword evidence="2" id="KW-0472">Membrane</keyword>
<dbReference type="AlphaFoldDB" id="C7PWR7"/>
<accession>C7PWR7</accession>
<sequence>MTEFEDSADQGAEEDGSQTRELFARTAVQAYPRLAFTADDLVAEGRRRVRRRRMAAVVGSTASVAVVAVAAAAFAGGGGSGTAAVAPGASVTTSPRPALTTTDTAKQPLTDDERTLAERKLAAAVFAEVAGKLDPGGKHLTPSGVRVGKEDAFAPNTGVCVEKTKLQVSYGFNMDWTVTGQDPFPRHVDATSPYVDVSVEVFAPGKNVDQFGASQDWGPLTRTSLPDHSVVETGATAGGHRVQAVRTMGNGQQILVRALDGSTAPNVKTQPTNPFPYTAAQLGAIVGGVSLPLPFADGFQPHTSCNP</sequence>
<keyword evidence="2" id="KW-1133">Transmembrane helix</keyword>
<reference evidence="3 4" key="1">
    <citation type="journal article" date="2009" name="Stand. Genomic Sci.">
        <title>Complete genome sequence of Catenulispora acidiphila type strain (ID 139908).</title>
        <authorList>
            <person name="Copeland A."/>
            <person name="Lapidus A."/>
            <person name="Glavina Del Rio T."/>
            <person name="Nolan M."/>
            <person name="Lucas S."/>
            <person name="Chen F."/>
            <person name="Tice H."/>
            <person name="Cheng J.F."/>
            <person name="Bruce D."/>
            <person name="Goodwin L."/>
            <person name="Pitluck S."/>
            <person name="Mikhailova N."/>
            <person name="Pati A."/>
            <person name="Ivanova N."/>
            <person name="Mavromatis K."/>
            <person name="Chen A."/>
            <person name="Palaniappan K."/>
            <person name="Chain P."/>
            <person name="Land M."/>
            <person name="Hauser L."/>
            <person name="Chang Y.J."/>
            <person name="Jeffries C.D."/>
            <person name="Chertkov O."/>
            <person name="Brettin T."/>
            <person name="Detter J.C."/>
            <person name="Han C."/>
            <person name="Ali Z."/>
            <person name="Tindall B.J."/>
            <person name="Goker M."/>
            <person name="Bristow J."/>
            <person name="Eisen J.A."/>
            <person name="Markowitz V."/>
            <person name="Hugenholtz P."/>
            <person name="Kyrpides N.C."/>
            <person name="Klenk H.P."/>
        </authorList>
    </citation>
    <scope>NUCLEOTIDE SEQUENCE [LARGE SCALE GENOMIC DNA]</scope>
    <source>
        <strain evidence="4">DSM 44928 / JCM 14897 / NBRC 102108 / NRRL B-24433 / ID139908</strain>
    </source>
</reference>
<organism evidence="3 4">
    <name type="scientific">Catenulispora acidiphila (strain DSM 44928 / JCM 14897 / NBRC 102108 / NRRL B-24433 / ID139908)</name>
    <dbReference type="NCBI Taxonomy" id="479433"/>
    <lineage>
        <taxon>Bacteria</taxon>
        <taxon>Bacillati</taxon>
        <taxon>Actinomycetota</taxon>
        <taxon>Actinomycetes</taxon>
        <taxon>Catenulisporales</taxon>
        <taxon>Catenulisporaceae</taxon>
        <taxon>Catenulispora</taxon>
    </lineage>
</organism>
<feature type="transmembrane region" description="Helical" evidence="2">
    <location>
        <begin position="54"/>
        <end position="75"/>
    </location>
</feature>
<dbReference type="STRING" id="479433.Caci_8351"/>
<dbReference type="KEGG" id="cai:Caci_8351"/>
<dbReference type="EMBL" id="CP001700">
    <property type="protein sequence ID" value="ACU77174.1"/>
    <property type="molecule type" value="Genomic_DNA"/>
</dbReference>
<feature type="region of interest" description="Disordered" evidence="1">
    <location>
        <begin position="79"/>
        <end position="103"/>
    </location>
</feature>
<gene>
    <name evidence="3" type="ordered locus">Caci_8351</name>
</gene>
<name>C7PWR7_CATAD</name>
<proteinExistence type="predicted"/>
<keyword evidence="4" id="KW-1185">Reference proteome</keyword>
<dbReference type="InParanoid" id="C7PWR7"/>
<evidence type="ECO:0000256" key="1">
    <source>
        <dbReference type="SAM" id="MobiDB-lite"/>
    </source>
</evidence>
<feature type="compositionally biased region" description="Low complexity" evidence="1">
    <location>
        <begin position="82"/>
        <end position="94"/>
    </location>
</feature>